<feature type="region of interest" description="Disordered" evidence="1">
    <location>
        <begin position="443"/>
        <end position="551"/>
    </location>
</feature>
<protein>
    <submittedName>
        <fullName evidence="2">Uncharacterized protein</fullName>
    </submittedName>
</protein>
<comment type="caution">
    <text evidence="2">The sequence shown here is derived from an EMBL/GenBank/DDBJ whole genome shotgun (WGS) entry which is preliminary data.</text>
</comment>
<dbReference type="AlphaFoldDB" id="A0A4V5N6N9"/>
<feature type="region of interest" description="Disordered" evidence="1">
    <location>
        <begin position="347"/>
        <end position="381"/>
    </location>
</feature>
<dbReference type="InterPro" id="IPR039634">
    <property type="entry name" value="Bul1-like"/>
</dbReference>
<evidence type="ECO:0000313" key="2">
    <source>
        <dbReference type="EMBL" id="TKA33319.1"/>
    </source>
</evidence>
<dbReference type="PANTHER" id="PTHR31904:SF1">
    <property type="entry name" value="BYPASS OF STOP CODON PROTEIN 5-RELATED"/>
    <property type="match status" value="1"/>
</dbReference>
<dbReference type="Gene3D" id="2.60.40.640">
    <property type="match status" value="1"/>
</dbReference>
<dbReference type="Proteomes" id="UP000308549">
    <property type="component" value="Unassembled WGS sequence"/>
</dbReference>
<feature type="compositionally biased region" description="Acidic residues" evidence="1">
    <location>
        <begin position="470"/>
        <end position="487"/>
    </location>
</feature>
<organism evidence="2 3">
    <name type="scientific">Salinomyces thailandicus</name>
    <dbReference type="NCBI Taxonomy" id="706561"/>
    <lineage>
        <taxon>Eukaryota</taxon>
        <taxon>Fungi</taxon>
        <taxon>Dikarya</taxon>
        <taxon>Ascomycota</taxon>
        <taxon>Pezizomycotina</taxon>
        <taxon>Dothideomycetes</taxon>
        <taxon>Dothideomycetidae</taxon>
        <taxon>Mycosphaerellales</taxon>
        <taxon>Teratosphaeriaceae</taxon>
        <taxon>Salinomyces</taxon>
    </lineage>
</organism>
<feature type="compositionally biased region" description="Polar residues" evidence="1">
    <location>
        <begin position="513"/>
        <end position="522"/>
    </location>
</feature>
<evidence type="ECO:0000313" key="3">
    <source>
        <dbReference type="Proteomes" id="UP000308549"/>
    </source>
</evidence>
<sequence>MSPLSTSPIESAANLPGMPAKLRSLVQAPKVDISIRLASRKTVYTTLDKIEGVASLTAPVDTRFDDVEVEFVGTGRTFVERLTTAAAVSGRSEAFHQFLKLTQPGLEARYPEDKVLKAGQTYDFPFVFAVPQQLLPRICQHKVQSPAVRDAHLQLPPTLGDKDSNSQNGGLDDMAPDMASVRYGVFAKVTKMKITSEETIKVSLASKARKLRISPAVDEQPPLDAGGDGSEYTLRKEKTLRKGMLKGKLGTLVMEALQPPSLRMKPNHDPDTRTTTMATVLLRFDPADESAQPPRLGTMSSKLKVSTYFSSTARQSFPSKSASLLDLSQGLHSEQLNLSSRCMGNVEWTKTTTPKPPTVRRDSATSLSPPPPPSPLSSDKYKGKSYYTARLLIPIMLPTTSKTFVPTFHSCLISRQYALKLDLTIPGTGGIAPSMDLRLPLQVSQEGRPEDVSTSPERVPVPRDAASSTEDADADAEAEEEDGESLDAESAYDFFEPRSMRRPSESPVRRSRLGSTAPTSNAEYEAPPGYTALPPGAQMVPRRGRGAVAVH</sequence>
<dbReference type="InterPro" id="IPR014752">
    <property type="entry name" value="Arrestin-like_C"/>
</dbReference>
<gene>
    <name evidence="2" type="ORF">B0A50_00872</name>
</gene>
<dbReference type="PANTHER" id="PTHR31904">
    <property type="entry name" value="BYPASS OF STOP CODON PROTEIN 5-RELATED"/>
    <property type="match status" value="1"/>
</dbReference>
<proteinExistence type="predicted"/>
<feature type="compositionally biased region" description="Basic and acidic residues" evidence="1">
    <location>
        <begin position="495"/>
        <end position="508"/>
    </location>
</feature>
<dbReference type="EMBL" id="NAJL01000003">
    <property type="protein sequence ID" value="TKA33319.1"/>
    <property type="molecule type" value="Genomic_DNA"/>
</dbReference>
<reference evidence="2 3" key="1">
    <citation type="submission" date="2017-03" db="EMBL/GenBank/DDBJ databases">
        <title>Genomes of endolithic fungi from Antarctica.</title>
        <authorList>
            <person name="Coleine C."/>
            <person name="Masonjones S."/>
            <person name="Stajich J.E."/>
        </authorList>
    </citation>
    <scope>NUCLEOTIDE SEQUENCE [LARGE SCALE GENOMIC DNA]</scope>
    <source>
        <strain evidence="2 3">CCFEE 6315</strain>
    </source>
</reference>
<dbReference type="OrthoDB" id="2283785at2759"/>
<name>A0A4V5N6N9_9PEZI</name>
<keyword evidence="3" id="KW-1185">Reference proteome</keyword>
<evidence type="ECO:0000256" key="1">
    <source>
        <dbReference type="SAM" id="MobiDB-lite"/>
    </source>
</evidence>
<accession>A0A4V5N6N9</accession>